<accession>A0AAD7GU66</accession>
<sequence>MSQSSEDSPPAASQAGPRRNPCSPPHHTLYDSTHRQHHSRSENWNPSGPGHPGDFSGQYLPYNGSSESYQPTPFSAVHNNHGRLPALTTLVSVDGLSTKYDLDSAQRKDAHAFCKLGGDDRAVVLYLRLLHTENQNKDIQEQMKEMGSRLDAISQFCNQAWQPLAQQVKLLKSLLGHYIIRPITSYTNLVSLAKTYVHDHAKRLHLELYKLDPTIKAAIHDLLAAENNGVRSALRKLAFSKKIISSHHSATIPTTPPQDIMASLGLMRETARPLVGKETSRGGDTGFWTNLEKELDVLFEKNGNKRDGSKWKQ</sequence>
<protein>
    <submittedName>
        <fullName evidence="2">Uncharacterized protein</fullName>
    </submittedName>
</protein>
<name>A0AAD7GU66_MYCRO</name>
<feature type="compositionally biased region" description="Polar residues" evidence="1">
    <location>
        <begin position="63"/>
        <end position="73"/>
    </location>
</feature>
<evidence type="ECO:0000313" key="3">
    <source>
        <dbReference type="Proteomes" id="UP001221757"/>
    </source>
</evidence>
<keyword evidence="3" id="KW-1185">Reference proteome</keyword>
<comment type="caution">
    <text evidence="2">The sequence shown here is derived from an EMBL/GenBank/DDBJ whole genome shotgun (WGS) entry which is preliminary data.</text>
</comment>
<organism evidence="2 3">
    <name type="scientific">Mycena rosella</name>
    <name type="common">Pink bonnet</name>
    <name type="synonym">Agaricus rosellus</name>
    <dbReference type="NCBI Taxonomy" id="1033263"/>
    <lineage>
        <taxon>Eukaryota</taxon>
        <taxon>Fungi</taxon>
        <taxon>Dikarya</taxon>
        <taxon>Basidiomycota</taxon>
        <taxon>Agaricomycotina</taxon>
        <taxon>Agaricomycetes</taxon>
        <taxon>Agaricomycetidae</taxon>
        <taxon>Agaricales</taxon>
        <taxon>Marasmiineae</taxon>
        <taxon>Mycenaceae</taxon>
        <taxon>Mycena</taxon>
    </lineage>
</organism>
<dbReference type="EMBL" id="JARKIE010000008">
    <property type="protein sequence ID" value="KAJ7705290.1"/>
    <property type="molecule type" value="Genomic_DNA"/>
</dbReference>
<evidence type="ECO:0000313" key="2">
    <source>
        <dbReference type="EMBL" id="KAJ7705290.1"/>
    </source>
</evidence>
<dbReference type="AlphaFoldDB" id="A0AAD7GU66"/>
<evidence type="ECO:0000256" key="1">
    <source>
        <dbReference type="SAM" id="MobiDB-lite"/>
    </source>
</evidence>
<reference evidence="2" key="1">
    <citation type="submission" date="2023-03" db="EMBL/GenBank/DDBJ databases">
        <title>Massive genome expansion in bonnet fungi (Mycena s.s.) driven by repeated elements and novel gene families across ecological guilds.</title>
        <authorList>
            <consortium name="Lawrence Berkeley National Laboratory"/>
            <person name="Harder C.B."/>
            <person name="Miyauchi S."/>
            <person name="Viragh M."/>
            <person name="Kuo A."/>
            <person name="Thoen E."/>
            <person name="Andreopoulos B."/>
            <person name="Lu D."/>
            <person name="Skrede I."/>
            <person name="Drula E."/>
            <person name="Henrissat B."/>
            <person name="Morin E."/>
            <person name="Kohler A."/>
            <person name="Barry K."/>
            <person name="LaButti K."/>
            <person name="Morin E."/>
            <person name="Salamov A."/>
            <person name="Lipzen A."/>
            <person name="Mereny Z."/>
            <person name="Hegedus B."/>
            <person name="Baldrian P."/>
            <person name="Stursova M."/>
            <person name="Weitz H."/>
            <person name="Taylor A."/>
            <person name="Grigoriev I.V."/>
            <person name="Nagy L.G."/>
            <person name="Martin F."/>
            <person name="Kauserud H."/>
        </authorList>
    </citation>
    <scope>NUCLEOTIDE SEQUENCE</scope>
    <source>
        <strain evidence="2">CBHHK067</strain>
    </source>
</reference>
<dbReference type="Proteomes" id="UP001221757">
    <property type="component" value="Unassembled WGS sequence"/>
</dbReference>
<gene>
    <name evidence="2" type="ORF">B0H17DRAFT_1126150</name>
</gene>
<proteinExistence type="predicted"/>
<feature type="region of interest" description="Disordered" evidence="1">
    <location>
        <begin position="1"/>
        <end position="77"/>
    </location>
</feature>